<evidence type="ECO:0000256" key="1">
    <source>
        <dbReference type="SAM" id="MobiDB-lite"/>
    </source>
</evidence>
<organism evidence="2 3">
    <name type="scientific">Schizopora paradoxa</name>
    <dbReference type="NCBI Taxonomy" id="27342"/>
    <lineage>
        <taxon>Eukaryota</taxon>
        <taxon>Fungi</taxon>
        <taxon>Dikarya</taxon>
        <taxon>Basidiomycota</taxon>
        <taxon>Agaricomycotina</taxon>
        <taxon>Agaricomycetes</taxon>
        <taxon>Hymenochaetales</taxon>
        <taxon>Schizoporaceae</taxon>
        <taxon>Schizopora</taxon>
    </lineage>
</organism>
<dbReference type="STRING" id="27342.A0A0H2S7K4"/>
<reference evidence="2 3" key="1">
    <citation type="submission" date="2015-04" db="EMBL/GenBank/DDBJ databases">
        <title>Complete genome sequence of Schizopora paradoxa KUC8140, a cosmopolitan wood degrader in East Asia.</title>
        <authorList>
            <consortium name="DOE Joint Genome Institute"/>
            <person name="Min B."/>
            <person name="Park H."/>
            <person name="Jang Y."/>
            <person name="Kim J.-J."/>
            <person name="Kim K.H."/>
            <person name="Pangilinan J."/>
            <person name="Lipzen A."/>
            <person name="Riley R."/>
            <person name="Grigoriev I.V."/>
            <person name="Spatafora J.W."/>
            <person name="Choi I.-G."/>
        </authorList>
    </citation>
    <scope>NUCLEOTIDE SEQUENCE [LARGE SCALE GENOMIC DNA]</scope>
    <source>
        <strain evidence="2 3">KUC8140</strain>
    </source>
</reference>
<name>A0A0H2S7K4_9AGAM</name>
<protein>
    <submittedName>
        <fullName evidence="2">Uncharacterized protein</fullName>
    </submittedName>
</protein>
<dbReference type="EMBL" id="KQ085884">
    <property type="protein sequence ID" value="KLO19914.1"/>
    <property type="molecule type" value="Genomic_DNA"/>
</dbReference>
<feature type="compositionally biased region" description="Polar residues" evidence="1">
    <location>
        <begin position="334"/>
        <end position="356"/>
    </location>
</feature>
<feature type="compositionally biased region" description="Polar residues" evidence="1">
    <location>
        <begin position="460"/>
        <end position="470"/>
    </location>
</feature>
<evidence type="ECO:0000313" key="3">
    <source>
        <dbReference type="Proteomes" id="UP000053477"/>
    </source>
</evidence>
<accession>A0A0H2S7K4</accession>
<dbReference type="InParanoid" id="A0A0H2S7K4"/>
<feature type="region of interest" description="Disordered" evidence="1">
    <location>
        <begin position="445"/>
        <end position="496"/>
    </location>
</feature>
<dbReference type="Proteomes" id="UP000053477">
    <property type="component" value="Unassembled WGS sequence"/>
</dbReference>
<feature type="region of interest" description="Disordered" evidence="1">
    <location>
        <begin position="211"/>
        <end position="248"/>
    </location>
</feature>
<proteinExistence type="predicted"/>
<feature type="compositionally biased region" description="Low complexity" evidence="1">
    <location>
        <begin position="215"/>
        <end position="236"/>
    </location>
</feature>
<dbReference type="OrthoDB" id="3253137at2759"/>
<dbReference type="AlphaFoldDB" id="A0A0H2S7K4"/>
<feature type="region of interest" description="Disordered" evidence="1">
    <location>
        <begin position="302"/>
        <end position="363"/>
    </location>
</feature>
<feature type="region of interest" description="Disordered" evidence="1">
    <location>
        <begin position="269"/>
        <end position="288"/>
    </location>
</feature>
<gene>
    <name evidence="2" type="ORF">SCHPADRAFT_935032</name>
</gene>
<sequence length="496" mass="54060">MGRWTPKYHDEVLITKFESIVAGVVQRQEEQEEGKTKQRLSYETFVQSLEESDPFATSLLEILVKELADRQNRSNASDRDCVNVQTVQELRRLADESSIYRQAPYNRVRNRSNFHVSVAGATDGGALSWYAAPTRSSYDSMDDDDYDDVSANEHVVSIEGTRLDSSHLYDVYRQGPLFRNRQAHTLHPIRDRNGVATGAMFGIPTVQATSSTVAGPGASLPSVSSSSSNRPAPLSRVPGSGFVSRPHHIRRARPRVSEFSDFTLRRRNVQRPSAIDDPRAQEPSSSTLEGINAVVSVRSPLQTVPPIIPPPPSSSTSPISPTSPPPPPDVLQVIAQNGPSLTSVGRTSHGTSSSTVAEGDAAPGSNLFYSTALTNSLTRANSFSDRRLPIPRGVFHNYVPPPAPDALQYRPQFREEPSVLRPPSEAELAAAMFRDDFERDFGVWFSSGADDTARPPNTGPVETTSAQQTIAGAVRETSEPAVNLPTPRSISPPENP</sequence>
<evidence type="ECO:0000313" key="2">
    <source>
        <dbReference type="EMBL" id="KLO19914.1"/>
    </source>
</evidence>
<keyword evidence="3" id="KW-1185">Reference proteome</keyword>